<feature type="domain" description="Translin-associated factor X-interacting protein 1 N-terminal" evidence="4">
    <location>
        <begin position="116"/>
        <end position="218"/>
    </location>
</feature>
<evidence type="ECO:0000313" key="6">
    <source>
        <dbReference type="EMBL" id="CAF0910151.1"/>
    </source>
</evidence>
<dbReference type="Proteomes" id="UP000677228">
    <property type="component" value="Unassembled WGS sequence"/>
</dbReference>
<accession>A0A814A7E8</accession>
<dbReference type="Proteomes" id="UP000681722">
    <property type="component" value="Unassembled WGS sequence"/>
</dbReference>
<dbReference type="PANTHER" id="PTHR16306:SF0">
    <property type="entry name" value="TRANSLIN-ASSOCIATED FACTOR X-INTERACTING PROTEIN 1"/>
    <property type="match status" value="1"/>
</dbReference>
<evidence type="ECO:0000256" key="2">
    <source>
        <dbReference type="SAM" id="Coils"/>
    </source>
</evidence>
<evidence type="ECO:0000313" key="7">
    <source>
        <dbReference type="EMBL" id="CAF3655945.1"/>
    </source>
</evidence>
<gene>
    <name evidence="6" type="ORF">GPM918_LOCUS9104</name>
    <name evidence="5" type="ORF">OVA965_LOCUS8132</name>
    <name evidence="8" type="ORF">SRO942_LOCUS9105</name>
    <name evidence="7" type="ORF">TMI583_LOCUS8130</name>
</gene>
<evidence type="ECO:0000256" key="3">
    <source>
        <dbReference type="SAM" id="MobiDB-lite"/>
    </source>
</evidence>
<dbReference type="AlphaFoldDB" id="A0A814A7E8"/>
<reference evidence="6" key="1">
    <citation type="submission" date="2021-02" db="EMBL/GenBank/DDBJ databases">
        <authorList>
            <person name="Nowell W R."/>
        </authorList>
    </citation>
    <scope>NUCLEOTIDE SEQUENCE</scope>
</reference>
<keyword evidence="9" id="KW-1185">Reference proteome</keyword>
<evidence type="ECO:0000313" key="9">
    <source>
        <dbReference type="Proteomes" id="UP000663829"/>
    </source>
</evidence>
<dbReference type="GO" id="GO:0005737">
    <property type="term" value="C:cytoplasm"/>
    <property type="evidence" value="ECO:0007669"/>
    <property type="project" value="TreeGrafter"/>
</dbReference>
<organism evidence="6 9">
    <name type="scientific">Didymodactylos carnosus</name>
    <dbReference type="NCBI Taxonomy" id="1234261"/>
    <lineage>
        <taxon>Eukaryota</taxon>
        <taxon>Metazoa</taxon>
        <taxon>Spiralia</taxon>
        <taxon>Gnathifera</taxon>
        <taxon>Rotifera</taxon>
        <taxon>Eurotatoria</taxon>
        <taxon>Bdelloidea</taxon>
        <taxon>Philodinida</taxon>
        <taxon>Philodinidae</taxon>
        <taxon>Didymodactylos</taxon>
    </lineage>
</organism>
<keyword evidence="1 2" id="KW-0175">Coiled coil</keyword>
<evidence type="ECO:0000313" key="8">
    <source>
        <dbReference type="EMBL" id="CAF3691392.1"/>
    </source>
</evidence>
<feature type="region of interest" description="Disordered" evidence="3">
    <location>
        <begin position="369"/>
        <end position="393"/>
    </location>
</feature>
<dbReference type="EMBL" id="CAJNOK010002693">
    <property type="protein sequence ID" value="CAF0871044.1"/>
    <property type="molecule type" value="Genomic_DNA"/>
</dbReference>
<protein>
    <recommendedName>
        <fullName evidence="4">Translin-associated factor X-interacting protein 1 N-terminal domain-containing protein</fullName>
    </recommendedName>
</protein>
<dbReference type="Pfam" id="PF15739">
    <property type="entry name" value="TSNAXIP1_N"/>
    <property type="match status" value="1"/>
</dbReference>
<feature type="coiled-coil region" evidence="2">
    <location>
        <begin position="202"/>
        <end position="250"/>
    </location>
</feature>
<dbReference type="OrthoDB" id="261426at2759"/>
<dbReference type="PANTHER" id="PTHR16306">
    <property type="entry name" value="TRANSLIN-ASSOCIATED FACTOR X-INTERACTING PROTEIN 1"/>
    <property type="match status" value="1"/>
</dbReference>
<dbReference type="InterPro" id="IPR032755">
    <property type="entry name" value="TSNAXIP1_N"/>
</dbReference>
<sequence>MEVARYEPTEYSLVQTDNNDYRLPPINTRSENTVKSGDGLSYTIGDMRYTLPPAHALRAFSEQQTGEIDSWPGSNIMNSSSKALALNNKGRLITTGTSLKGKLDTSPKPKFLSIIEDYLYNELKVLKCEETKPSDARLQVFREVFSSIIDDFKTYKPLLSAIKNEYEIMISSLNERIQQLEPLRQNLVLLSEQCDKKLMQFRKEEKDELVRLKNDKRLLELQLSHLVNEKSQLKSNIERLQEEVVVQYELYRKELDARKLLINDANDLRYQQEKRADDKEVDDQGMKKDDPIMMKIALKQTRKDLDRALTKLTKMEADYNDVVPRRDFLALEVKSKDFLERIKELQERNENCVKELDILKTQNETLKEESQRLQREKDDLSVKTQATRDEMTPRPEWSLCGEVIDGGQERWQSITNNKTSQEKLVTILNEFTGGGNDGDDQSNVEQLPPYGEGENVPFHLRSAKPIKNRRLTRRDVAVLITEIWNERRVSDKQNGRTKSLSEFIYEFFRNRFGNHNSAVEMAYNLDYACKKFKHNENCQLFHSILSGQADEDIYHHTKQLIEQLSERIMKESEGTKGVVSSQDLTSMLKKYLPNKPTSDISELITAAEKEQPTADENIDVTKLFAVDDEDNYGEFMRALKKQLNNDKQHSVNAKDLENTIRTVNSQIRPNELAHIVQWAFEAKDGSQAPTLSVNDIVQRLQNSVFYRQHTLVS</sequence>
<comment type="caution">
    <text evidence="6">The sequence shown here is derived from an EMBL/GenBank/DDBJ whole genome shotgun (WGS) entry which is preliminary data.</text>
</comment>
<evidence type="ECO:0000313" key="5">
    <source>
        <dbReference type="EMBL" id="CAF0871044.1"/>
    </source>
</evidence>
<evidence type="ECO:0000259" key="4">
    <source>
        <dbReference type="Pfam" id="PF15739"/>
    </source>
</evidence>
<dbReference type="Proteomes" id="UP000663829">
    <property type="component" value="Unassembled WGS sequence"/>
</dbReference>
<dbReference type="EMBL" id="CAJOBA010002695">
    <property type="protein sequence ID" value="CAF3655945.1"/>
    <property type="molecule type" value="Genomic_DNA"/>
</dbReference>
<name>A0A814A7E8_9BILA</name>
<dbReference type="EMBL" id="CAJOBC010001656">
    <property type="protein sequence ID" value="CAF3691392.1"/>
    <property type="molecule type" value="Genomic_DNA"/>
</dbReference>
<evidence type="ECO:0000256" key="1">
    <source>
        <dbReference type="ARBA" id="ARBA00023054"/>
    </source>
</evidence>
<proteinExistence type="predicted"/>
<dbReference type="EMBL" id="CAJNOQ010001656">
    <property type="protein sequence ID" value="CAF0910151.1"/>
    <property type="molecule type" value="Genomic_DNA"/>
</dbReference>
<dbReference type="Proteomes" id="UP000682733">
    <property type="component" value="Unassembled WGS sequence"/>
</dbReference>